<evidence type="ECO:0000313" key="4">
    <source>
        <dbReference type="Proteomes" id="UP001501237"/>
    </source>
</evidence>
<feature type="compositionally biased region" description="Basic and acidic residues" evidence="1">
    <location>
        <begin position="217"/>
        <end position="227"/>
    </location>
</feature>
<reference evidence="4" key="1">
    <citation type="journal article" date="2019" name="Int. J. Syst. Evol. Microbiol.">
        <title>The Global Catalogue of Microorganisms (GCM) 10K type strain sequencing project: providing services to taxonomists for standard genome sequencing and annotation.</title>
        <authorList>
            <consortium name="The Broad Institute Genomics Platform"/>
            <consortium name="The Broad Institute Genome Sequencing Center for Infectious Disease"/>
            <person name="Wu L."/>
            <person name="Ma J."/>
        </authorList>
    </citation>
    <scope>NUCLEOTIDE SEQUENCE [LARGE SCALE GENOMIC DNA]</scope>
    <source>
        <strain evidence="4">JCM 9377</strain>
    </source>
</reference>
<protein>
    <submittedName>
        <fullName evidence="3">DNA-binding protein WhiA</fullName>
    </submittedName>
</protein>
<gene>
    <name evidence="3" type="primary">whiA_1</name>
    <name evidence="3" type="ORF">GCM10010468_45960</name>
</gene>
<accession>A0ABP6QJ17</accession>
<dbReference type="NCBIfam" id="TIGR00647">
    <property type="entry name" value="DNA_bind_WhiA"/>
    <property type="match status" value="1"/>
</dbReference>
<dbReference type="PANTHER" id="PTHR37307">
    <property type="entry name" value="CELL DIVISION PROTEIN WHIA-RELATED"/>
    <property type="match status" value="1"/>
</dbReference>
<feature type="domain" description="Sporulation regulator WhiA C-terminal" evidence="2">
    <location>
        <begin position="233"/>
        <end position="302"/>
    </location>
</feature>
<comment type="caution">
    <text evidence="3">The sequence shown here is derived from an EMBL/GenBank/DDBJ whole genome shotgun (WGS) entry which is preliminary data.</text>
</comment>
<dbReference type="GO" id="GO:0003677">
    <property type="term" value="F:DNA binding"/>
    <property type="evidence" value="ECO:0007669"/>
    <property type="project" value="UniProtKB-KW"/>
</dbReference>
<dbReference type="InterPro" id="IPR023054">
    <property type="entry name" value="Sporulation_regulator_WhiA_C"/>
</dbReference>
<evidence type="ECO:0000256" key="1">
    <source>
        <dbReference type="SAM" id="MobiDB-lite"/>
    </source>
</evidence>
<feature type="region of interest" description="Disordered" evidence="1">
    <location>
        <begin position="217"/>
        <end position="239"/>
    </location>
</feature>
<evidence type="ECO:0000259" key="2">
    <source>
        <dbReference type="Pfam" id="PF02650"/>
    </source>
</evidence>
<name>A0ABP6QJ17_9ACTN</name>
<keyword evidence="3" id="KW-0238">DNA-binding</keyword>
<dbReference type="InterPro" id="IPR003802">
    <property type="entry name" value="Sporulation_regulator_WhiA"/>
</dbReference>
<dbReference type="EMBL" id="BAAAUV010000011">
    <property type="protein sequence ID" value="GAA3221007.1"/>
    <property type="molecule type" value="Genomic_DNA"/>
</dbReference>
<proteinExistence type="predicted"/>
<dbReference type="Proteomes" id="UP001501237">
    <property type="component" value="Unassembled WGS sequence"/>
</dbReference>
<evidence type="ECO:0000313" key="3">
    <source>
        <dbReference type="EMBL" id="GAA3221007.1"/>
    </source>
</evidence>
<dbReference type="RefSeq" id="WP_344831725.1">
    <property type="nucleotide sequence ID" value="NZ_BAAAUV010000011.1"/>
</dbReference>
<dbReference type="PANTHER" id="PTHR37307:SF1">
    <property type="entry name" value="CELL DIVISION PROTEIN WHIA-RELATED"/>
    <property type="match status" value="1"/>
</dbReference>
<sequence>MTQSEMGEQWSEAAAREIADSLHARVSCRHGSVLAGFLRCSGQLTQGAIEVTVNGAAAWRSLRCLLAAAPVRAGDPVEVTMAEGRLRDRTRRRAHWADPGHRLSMWAGLIEGGRPVQGLARRLVIGPPCCALAAVTGAALAVASWSAPSARRAATTLACPSAATSLGLRGLARRAGLATQIGEAEPLRLAVADDDITRFWSMVGAPRTAQRWQRTRDLTWPDPEGTRRRPSSVNGDRSVAAATAQTAQVREVMEKYADVLPEVLAAAGWLRLDFPTSSLEELGRAANPQLSKDTVYGRLRRLCAWSPAEEI</sequence>
<organism evidence="3 4">
    <name type="scientific">Actinocorallia longicatena</name>
    <dbReference type="NCBI Taxonomy" id="111803"/>
    <lineage>
        <taxon>Bacteria</taxon>
        <taxon>Bacillati</taxon>
        <taxon>Actinomycetota</taxon>
        <taxon>Actinomycetes</taxon>
        <taxon>Streptosporangiales</taxon>
        <taxon>Thermomonosporaceae</taxon>
        <taxon>Actinocorallia</taxon>
    </lineage>
</organism>
<keyword evidence="4" id="KW-1185">Reference proteome</keyword>
<dbReference type="Pfam" id="PF02650">
    <property type="entry name" value="HTH_WhiA"/>
    <property type="match status" value="1"/>
</dbReference>